<evidence type="ECO:0000313" key="2">
    <source>
        <dbReference type="Proteomes" id="UP001162992"/>
    </source>
</evidence>
<reference evidence="2" key="1">
    <citation type="journal article" date="2024" name="Proc. Natl. Acad. Sci. U.S.A.">
        <title>Extraordinary preservation of gene collinearity over three hundred million years revealed in homosporous lycophytes.</title>
        <authorList>
            <person name="Li C."/>
            <person name="Wickell D."/>
            <person name="Kuo L.Y."/>
            <person name="Chen X."/>
            <person name="Nie B."/>
            <person name="Liao X."/>
            <person name="Peng D."/>
            <person name="Ji J."/>
            <person name="Jenkins J."/>
            <person name="Williams M."/>
            <person name="Shu S."/>
            <person name="Plott C."/>
            <person name="Barry K."/>
            <person name="Rajasekar S."/>
            <person name="Grimwood J."/>
            <person name="Han X."/>
            <person name="Sun S."/>
            <person name="Hou Z."/>
            <person name="He W."/>
            <person name="Dai G."/>
            <person name="Sun C."/>
            <person name="Schmutz J."/>
            <person name="Leebens-Mack J.H."/>
            <person name="Li F.W."/>
            <person name="Wang L."/>
        </authorList>
    </citation>
    <scope>NUCLEOTIDE SEQUENCE [LARGE SCALE GENOMIC DNA]</scope>
    <source>
        <strain evidence="2">cv. PW_Plant_1</strain>
    </source>
</reference>
<keyword evidence="2" id="KW-1185">Reference proteome</keyword>
<dbReference type="EMBL" id="CM055099">
    <property type="protein sequence ID" value="KAJ7546800.1"/>
    <property type="molecule type" value="Genomic_DNA"/>
</dbReference>
<evidence type="ECO:0000313" key="1">
    <source>
        <dbReference type="EMBL" id="KAJ7546800.1"/>
    </source>
</evidence>
<dbReference type="Proteomes" id="UP001162992">
    <property type="component" value="Chromosome 8"/>
</dbReference>
<sequence length="355" mass="40022">MLECLRGSYNLGDSSDVPYGVTAIVDVRQSIHVDERLRSSFENMHVGYPMQTFERFLKAREGNVAKANKMLLDCLNWRVNNNIDKILSRPILPKERFDAIRESQLIGFSGFCKQGRPVFVYGVGPGGFDKAPVDKYIKSHIQINEYRDRVLLPEASKRVGHYVGSCLKILDMTGLKLSSLNRLKILTAIATVDDLNYPEKTDAYYIVNAPYVFTACWKAVKPLLHERTKRKVQVLQGTGKHDLLKVIDISSIPEFSQLPLNEPGRQKEALLDFKKNYFSPSHPFHVKLWNYVQNQASIARPPGLLPQPSICVTIPEPDDKSTEVVHLIESTLEQLAAAEKSDDLLNGRVAETNGN</sequence>
<proteinExistence type="predicted"/>
<organism evidence="1 2">
    <name type="scientific">Diphasiastrum complanatum</name>
    <name type="common">Issler's clubmoss</name>
    <name type="synonym">Lycopodium complanatum</name>
    <dbReference type="NCBI Taxonomy" id="34168"/>
    <lineage>
        <taxon>Eukaryota</taxon>
        <taxon>Viridiplantae</taxon>
        <taxon>Streptophyta</taxon>
        <taxon>Embryophyta</taxon>
        <taxon>Tracheophyta</taxon>
        <taxon>Lycopodiopsida</taxon>
        <taxon>Lycopodiales</taxon>
        <taxon>Lycopodiaceae</taxon>
        <taxon>Lycopodioideae</taxon>
        <taxon>Diphasiastrum</taxon>
    </lineage>
</organism>
<name>A0ACC2CY45_DIPCM</name>
<comment type="caution">
    <text evidence="1">The sequence shown here is derived from an EMBL/GenBank/DDBJ whole genome shotgun (WGS) entry which is preliminary data.</text>
</comment>
<protein>
    <submittedName>
        <fullName evidence="1">Uncharacterized protein</fullName>
    </submittedName>
</protein>
<gene>
    <name evidence="1" type="ORF">O6H91_08G055000</name>
</gene>
<accession>A0ACC2CY45</accession>